<dbReference type="EMBL" id="LGAP01000016">
    <property type="protein sequence ID" value="KOF15937.1"/>
    <property type="molecule type" value="Genomic_DNA"/>
</dbReference>
<organism evidence="6 7">
    <name type="scientific">Ensifer adhaerens</name>
    <name type="common">Sinorhizobium morelense</name>
    <dbReference type="NCBI Taxonomy" id="106592"/>
    <lineage>
        <taxon>Bacteria</taxon>
        <taxon>Pseudomonadati</taxon>
        <taxon>Pseudomonadota</taxon>
        <taxon>Alphaproteobacteria</taxon>
        <taxon>Hyphomicrobiales</taxon>
        <taxon>Rhizobiaceae</taxon>
        <taxon>Sinorhizobium/Ensifer group</taxon>
        <taxon>Ensifer</taxon>
    </lineage>
</organism>
<dbReference type="SUPFAM" id="SSF46689">
    <property type="entry name" value="Homeodomain-like"/>
    <property type="match status" value="1"/>
</dbReference>
<dbReference type="PATRIC" id="fig|106592.7.peg.2087"/>
<evidence type="ECO:0000313" key="6">
    <source>
        <dbReference type="EMBL" id="KOF15937.1"/>
    </source>
</evidence>
<name>A0A0L8BMM2_ENSAD</name>
<dbReference type="Proteomes" id="UP000037425">
    <property type="component" value="Unassembled WGS sequence"/>
</dbReference>
<dbReference type="SUPFAM" id="SSF51182">
    <property type="entry name" value="RmlC-like cupins"/>
    <property type="match status" value="1"/>
</dbReference>
<evidence type="ECO:0000256" key="3">
    <source>
        <dbReference type="ARBA" id="ARBA00023125"/>
    </source>
</evidence>
<reference evidence="7" key="1">
    <citation type="submission" date="2015-07" db="EMBL/GenBank/DDBJ databases">
        <title>Whole genome sequence of an Ensifer adhaerens strain isolated from a cave pool in the Wind Cave National Park.</title>
        <authorList>
            <person name="Eng W.W.H."/>
            <person name="Gan H.M."/>
            <person name="Barton H.A."/>
            <person name="Savka M.A."/>
        </authorList>
    </citation>
    <scope>NUCLEOTIDE SEQUENCE [LARGE SCALE GENOMIC DNA]</scope>
    <source>
        <strain evidence="7">SD006</strain>
    </source>
</reference>
<dbReference type="FunFam" id="1.10.10.60:FF:000132">
    <property type="entry name" value="AraC family transcriptional regulator"/>
    <property type="match status" value="1"/>
</dbReference>
<evidence type="ECO:0000256" key="4">
    <source>
        <dbReference type="ARBA" id="ARBA00023163"/>
    </source>
</evidence>
<keyword evidence="4" id="KW-0804">Transcription</keyword>
<keyword evidence="3" id="KW-0238">DNA-binding</keyword>
<proteinExistence type="predicted"/>
<dbReference type="InterPro" id="IPR003313">
    <property type="entry name" value="AraC-bd"/>
</dbReference>
<accession>A0A0L8BMM2</accession>
<dbReference type="Gene3D" id="2.60.120.10">
    <property type="entry name" value="Jelly Rolls"/>
    <property type="match status" value="1"/>
</dbReference>
<feature type="domain" description="HTH araC/xylS-type" evidence="5">
    <location>
        <begin position="167"/>
        <end position="267"/>
    </location>
</feature>
<dbReference type="OrthoDB" id="9804543at2"/>
<dbReference type="InterPro" id="IPR011051">
    <property type="entry name" value="RmlC_Cupin_sf"/>
</dbReference>
<evidence type="ECO:0000259" key="5">
    <source>
        <dbReference type="PROSITE" id="PS01124"/>
    </source>
</evidence>
<evidence type="ECO:0000313" key="7">
    <source>
        <dbReference type="Proteomes" id="UP000037425"/>
    </source>
</evidence>
<keyword evidence="2" id="KW-0805">Transcription regulation</keyword>
<dbReference type="InterPro" id="IPR009057">
    <property type="entry name" value="Homeodomain-like_sf"/>
</dbReference>
<dbReference type="Gene3D" id="1.10.10.60">
    <property type="entry name" value="Homeodomain-like"/>
    <property type="match status" value="2"/>
</dbReference>
<evidence type="ECO:0000256" key="1">
    <source>
        <dbReference type="ARBA" id="ARBA00022491"/>
    </source>
</evidence>
<gene>
    <name evidence="6" type="ORF">AC244_21220</name>
</gene>
<keyword evidence="1" id="KW-0678">Repressor</keyword>
<evidence type="ECO:0000256" key="2">
    <source>
        <dbReference type="ARBA" id="ARBA00023015"/>
    </source>
</evidence>
<dbReference type="SMART" id="SM00342">
    <property type="entry name" value="HTH_ARAC"/>
    <property type="match status" value="1"/>
</dbReference>
<comment type="caution">
    <text evidence="6">The sequence shown here is derived from an EMBL/GenBank/DDBJ whole genome shotgun (WGS) entry which is preliminary data.</text>
</comment>
<protein>
    <submittedName>
        <fullName evidence="6">AraC family transcriptional regulator</fullName>
    </submittedName>
</protein>
<dbReference type="InterPro" id="IPR014710">
    <property type="entry name" value="RmlC-like_jellyroll"/>
</dbReference>
<dbReference type="AlphaFoldDB" id="A0A0L8BMM2"/>
<dbReference type="GO" id="GO:0043565">
    <property type="term" value="F:sequence-specific DNA binding"/>
    <property type="evidence" value="ECO:0007669"/>
    <property type="project" value="InterPro"/>
</dbReference>
<dbReference type="Pfam" id="PF12833">
    <property type="entry name" value="HTH_18"/>
    <property type="match status" value="1"/>
</dbReference>
<sequence>MPIQRVNLPELPDADHFRNLDWIEAGNSAVLALGRDYGAGLTVPLHSHTRTQLWWARQGVVLVRTAHGRWLVPPGHALLIPAGVEHSTEMISDVRMHSIYFTPSLLRAERPMVMEITPLAGSLVDALVSVESETMSERREQLIMDLLLGEIALLHERPLGLPFPREQKLALLCRQFLGAPSATANIDQWADRLGLSRRTFTRMFRNETGVSFVTWRQQACIFASLPRLADGESITNVALDAGYENVAAFTTMFRRMLGSAPSHYLKMYQGR</sequence>
<dbReference type="PROSITE" id="PS01124">
    <property type="entry name" value="HTH_ARAC_FAMILY_2"/>
    <property type="match status" value="1"/>
</dbReference>
<dbReference type="Pfam" id="PF02311">
    <property type="entry name" value="AraC_binding"/>
    <property type="match status" value="1"/>
</dbReference>
<dbReference type="PANTHER" id="PTHR11019:SF159">
    <property type="entry name" value="TRANSCRIPTIONAL REGULATOR-RELATED"/>
    <property type="match status" value="1"/>
</dbReference>
<dbReference type="CDD" id="cd06124">
    <property type="entry name" value="cupin_NimR-like_N"/>
    <property type="match status" value="1"/>
</dbReference>
<dbReference type="PANTHER" id="PTHR11019">
    <property type="entry name" value="HTH-TYPE TRANSCRIPTIONAL REGULATOR NIMR"/>
    <property type="match status" value="1"/>
</dbReference>
<dbReference type="GO" id="GO:0003700">
    <property type="term" value="F:DNA-binding transcription factor activity"/>
    <property type="evidence" value="ECO:0007669"/>
    <property type="project" value="InterPro"/>
</dbReference>
<dbReference type="RefSeq" id="WP_053250801.1">
    <property type="nucleotide sequence ID" value="NZ_LGAP01000016.1"/>
</dbReference>
<dbReference type="InterPro" id="IPR018060">
    <property type="entry name" value="HTH_AraC"/>
</dbReference>